<proteinExistence type="predicted"/>
<evidence type="ECO:0000313" key="2">
    <source>
        <dbReference type="Proteomes" id="UP000030645"/>
    </source>
</evidence>
<reference evidence="2" key="1">
    <citation type="submission" date="2013-01" db="EMBL/GenBank/DDBJ databases">
        <title>Draft Genome Sequence of a Mulberry Tree, Morus notabilis C.K. Schneid.</title>
        <authorList>
            <person name="He N."/>
            <person name="Zhao S."/>
        </authorList>
    </citation>
    <scope>NUCLEOTIDE SEQUENCE</scope>
</reference>
<keyword evidence="2" id="KW-1185">Reference proteome</keyword>
<gene>
    <name evidence="1" type="ORF">L484_019352</name>
</gene>
<sequence length="111" mass="12398">MAFMMEFYVGPLMTTTRKAFHHAFVWWDGFDVSHQTDVEARDITLTAIEKVSSTAKLLPSPPPDSAQFSSAVIFSLLFRLAKRFPSSTNQNCGLLPNSTVSRTNPETNPVF</sequence>
<dbReference type="EMBL" id="KE343890">
    <property type="protein sequence ID" value="EXB45127.1"/>
    <property type="molecule type" value="Genomic_DNA"/>
</dbReference>
<name>W9QP47_9ROSA</name>
<evidence type="ECO:0000313" key="1">
    <source>
        <dbReference type="EMBL" id="EXB45127.1"/>
    </source>
</evidence>
<dbReference type="Proteomes" id="UP000030645">
    <property type="component" value="Unassembled WGS sequence"/>
</dbReference>
<protein>
    <submittedName>
        <fullName evidence="1">Uncharacterized protein</fullName>
    </submittedName>
</protein>
<organism evidence="1 2">
    <name type="scientific">Morus notabilis</name>
    <dbReference type="NCBI Taxonomy" id="981085"/>
    <lineage>
        <taxon>Eukaryota</taxon>
        <taxon>Viridiplantae</taxon>
        <taxon>Streptophyta</taxon>
        <taxon>Embryophyta</taxon>
        <taxon>Tracheophyta</taxon>
        <taxon>Spermatophyta</taxon>
        <taxon>Magnoliopsida</taxon>
        <taxon>eudicotyledons</taxon>
        <taxon>Gunneridae</taxon>
        <taxon>Pentapetalae</taxon>
        <taxon>rosids</taxon>
        <taxon>fabids</taxon>
        <taxon>Rosales</taxon>
        <taxon>Moraceae</taxon>
        <taxon>Moreae</taxon>
        <taxon>Morus</taxon>
    </lineage>
</organism>
<dbReference type="AlphaFoldDB" id="W9QP47"/>
<accession>W9QP47</accession>